<keyword evidence="1" id="KW-0378">Hydrolase</keyword>
<proteinExistence type="inferred from homology"/>
<comment type="caution">
    <text evidence="4">The sequence shown here is derived from an EMBL/GenBank/DDBJ whole genome shotgun (WGS) entry which is preliminary data.</text>
</comment>
<evidence type="ECO:0000256" key="2">
    <source>
        <dbReference type="SAM" id="SignalP"/>
    </source>
</evidence>
<feature type="signal peptide" evidence="2">
    <location>
        <begin position="1"/>
        <end position="23"/>
    </location>
</feature>
<dbReference type="InterPro" id="IPR000326">
    <property type="entry name" value="PAP2/HPO"/>
</dbReference>
<comment type="similarity">
    <text evidence="1">Belongs to the class A bacterial acid phosphatase family.</text>
</comment>
<protein>
    <recommendedName>
        <fullName evidence="1">Acid phosphatase</fullName>
        <ecNumber evidence="1">3.1.3.2</ecNumber>
    </recommendedName>
</protein>
<feature type="chain" id="PRO_5046164078" description="Acid phosphatase" evidence="2">
    <location>
        <begin position="24"/>
        <end position="232"/>
    </location>
</feature>
<reference evidence="5" key="1">
    <citation type="journal article" date="2019" name="Int. J. Syst. Evol. Microbiol.">
        <title>The Global Catalogue of Microorganisms (GCM) 10K type strain sequencing project: providing services to taxonomists for standard genome sequencing and annotation.</title>
        <authorList>
            <consortium name="The Broad Institute Genomics Platform"/>
            <consortium name="The Broad Institute Genome Sequencing Center for Infectious Disease"/>
            <person name="Wu L."/>
            <person name="Ma J."/>
        </authorList>
    </citation>
    <scope>NUCLEOTIDE SEQUENCE [LARGE SCALE GENOMIC DNA]</scope>
    <source>
        <strain evidence="5">CGMCC 4.7277</strain>
    </source>
</reference>
<comment type="catalytic activity">
    <reaction evidence="1">
        <text>a phosphate monoester + H2O = an alcohol + phosphate</text>
        <dbReference type="Rhea" id="RHEA:15017"/>
        <dbReference type="ChEBI" id="CHEBI:15377"/>
        <dbReference type="ChEBI" id="CHEBI:30879"/>
        <dbReference type="ChEBI" id="CHEBI:43474"/>
        <dbReference type="ChEBI" id="CHEBI:67140"/>
        <dbReference type="EC" id="3.1.3.2"/>
    </reaction>
</comment>
<name>A0ABW0Q8W2_9BURK</name>
<feature type="domain" description="Phosphatidic acid phosphatase type 2/haloperoxidase" evidence="3">
    <location>
        <begin position="104"/>
        <end position="209"/>
    </location>
</feature>
<evidence type="ECO:0000313" key="4">
    <source>
        <dbReference type="EMBL" id="MFC5521006.1"/>
    </source>
</evidence>
<dbReference type="SUPFAM" id="SSF48317">
    <property type="entry name" value="Acid phosphatase/Vanadium-dependent haloperoxidase"/>
    <property type="match status" value="1"/>
</dbReference>
<accession>A0ABW0Q8W2</accession>
<keyword evidence="5" id="KW-1185">Reference proteome</keyword>
<dbReference type="InterPro" id="IPR001011">
    <property type="entry name" value="Acid_Pase_classA_bac"/>
</dbReference>
<dbReference type="EMBL" id="JBHSMX010000012">
    <property type="protein sequence ID" value="MFC5521006.1"/>
    <property type="molecule type" value="Genomic_DNA"/>
</dbReference>
<organism evidence="4 5">
    <name type="scientific">Polaromonas jejuensis</name>
    <dbReference type="NCBI Taxonomy" id="457502"/>
    <lineage>
        <taxon>Bacteria</taxon>
        <taxon>Pseudomonadati</taxon>
        <taxon>Pseudomonadota</taxon>
        <taxon>Betaproteobacteria</taxon>
        <taxon>Burkholderiales</taxon>
        <taxon>Comamonadaceae</taxon>
        <taxon>Polaromonas</taxon>
    </lineage>
</organism>
<dbReference type="InterPro" id="IPR036938">
    <property type="entry name" value="PAP2/HPO_sf"/>
</dbReference>
<sequence>MRRLANLLLCGAFVAFGSTAVLAKEEQSLYLSVEQLDSTRFLAPPPSAEVARREIEWMLDLQKKRTPEQAARSAADLEQSVFRFADVMGPAFTEQNLPAAAKFFKRLYKTESAFNKQGKDMWARPRPPVVDKRLEPVAKYSNSGSYPSGHSTFGFLTGIALADMVPEKRTQIFERAKEFGDNRVLGGVHYPSDVEAGRQLAVMIAVLAQQNAEYRRDFAAAKSELRGVLGLP</sequence>
<dbReference type="SMART" id="SM00014">
    <property type="entry name" value="acidPPc"/>
    <property type="match status" value="1"/>
</dbReference>
<dbReference type="Gene3D" id="1.20.144.10">
    <property type="entry name" value="Phosphatidic acid phosphatase type 2/haloperoxidase"/>
    <property type="match status" value="1"/>
</dbReference>
<gene>
    <name evidence="4" type="ORF">ACFPP7_08765</name>
</gene>
<dbReference type="Proteomes" id="UP001596084">
    <property type="component" value="Unassembled WGS sequence"/>
</dbReference>
<evidence type="ECO:0000259" key="3">
    <source>
        <dbReference type="SMART" id="SM00014"/>
    </source>
</evidence>
<dbReference type="Pfam" id="PF01569">
    <property type="entry name" value="PAP2"/>
    <property type="match status" value="1"/>
</dbReference>
<keyword evidence="2" id="KW-0732">Signal</keyword>
<evidence type="ECO:0000256" key="1">
    <source>
        <dbReference type="PIRNR" id="PIRNR000897"/>
    </source>
</evidence>
<dbReference type="EC" id="3.1.3.2" evidence="1"/>
<dbReference type="RefSeq" id="WP_068833661.1">
    <property type="nucleotide sequence ID" value="NZ_JBHSMX010000012.1"/>
</dbReference>
<dbReference type="PRINTS" id="PR00483">
    <property type="entry name" value="BACPHPHTASE"/>
</dbReference>
<dbReference type="PIRSF" id="PIRSF000897">
    <property type="entry name" value="Acid_Ptase_ClsA"/>
    <property type="match status" value="1"/>
</dbReference>
<evidence type="ECO:0000313" key="5">
    <source>
        <dbReference type="Proteomes" id="UP001596084"/>
    </source>
</evidence>
<dbReference type="CDD" id="cd03397">
    <property type="entry name" value="PAP2_acid_phosphatase"/>
    <property type="match status" value="1"/>
</dbReference>